<sequence>MTKARLQSFEAESTKLSQYLIAQIRHELAAAPVPHLYGTPQHRSPLLDKVLDPF</sequence>
<accession>A6GGU2</accession>
<feature type="non-terminal residue" evidence="1">
    <location>
        <position position="54"/>
    </location>
</feature>
<proteinExistence type="predicted"/>
<evidence type="ECO:0000313" key="2">
    <source>
        <dbReference type="Proteomes" id="UP000005801"/>
    </source>
</evidence>
<protein>
    <submittedName>
        <fullName evidence="1">Uncharacterized protein</fullName>
    </submittedName>
</protein>
<name>A6GGU2_9BACT</name>
<organism evidence="1 2">
    <name type="scientific">Plesiocystis pacifica SIR-1</name>
    <dbReference type="NCBI Taxonomy" id="391625"/>
    <lineage>
        <taxon>Bacteria</taxon>
        <taxon>Pseudomonadati</taxon>
        <taxon>Myxococcota</taxon>
        <taxon>Polyangia</taxon>
        <taxon>Nannocystales</taxon>
        <taxon>Nannocystaceae</taxon>
        <taxon>Plesiocystis</taxon>
    </lineage>
</organism>
<gene>
    <name evidence="1" type="ORF">PPSIR1_20884</name>
</gene>
<evidence type="ECO:0000313" key="1">
    <source>
        <dbReference type="EMBL" id="EDM74939.1"/>
    </source>
</evidence>
<keyword evidence="2" id="KW-1185">Reference proteome</keyword>
<dbReference type="Proteomes" id="UP000005801">
    <property type="component" value="Unassembled WGS sequence"/>
</dbReference>
<dbReference type="AlphaFoldDB" id="A6GGU2"/>
<dbReference type="STRING" id="391625.PPSIR1_20884"/>
<reference evidence="1 2" key="1">
    <citation type="submission" date="2007-06" db="EMBL/GenBank/DDBJ databases">
        <authorList>
            <person name="Shimkets L."/>
            <person name="Ferriera S."/>
            <person name="Johnson J."/>
            <person name="Kravitz S."/>
            <person name="Beeson K."/>
            <person name="Sutton G."/>
            <person name="Rogers Y.-H."/>
            <person name="Friedman R."/>
            <person name="Frazier M."/>
            <person name="Venter J.C."/>
        </authorList>
    </citation>
    <scope>NUCLEOTIDE SEQUENCE [LARGE SCALE GENOMIC DNA]</scope>
    <source>
        <strain evidence="1 2">SIR-1</strain>
    </source>
</reference>
<dbReference type="EMBL" id="ABCS01000110">
    <property type="protein sequence ID" value="EDM74939.1"/>
    <property type="molecule type" value="Genomic_DNA"/>
</dbReference>
<comment type="caution">
    <text evidence="1">The sequence shown here is derived from an EMBL/GenBank/DDBJ whole genome shotgun (WGS) entry which is preliminary data.</text>
</comment>